<feature type="domain" description="IPT/TIG" evidence="4">
    <location>
        <begin position="403"/>
        <end position="486"/>
    </location>
</feature>
<evidence type="ECO:0000313" key="5">
    <source>
        <dbReference type="EMBL" id="KAF0687226.1"/>
    </source>
</evidence>
<keyword evidence="3" id="KW-1133">Transmembrane helix</keyword>
<dbReference type="InterPro" id="IPR009030">
    <property type="entry name" value="Growth_fac_rcpt_cys_sf"/>
</dbReference>
<dbReference type="Gene3D" id="2.10.50.10">
    <property type="entry name" value="Tumor Necrosis Factor Receptor, subunit A, domain 2"/>
    <property type="match status" value="2"/>
</dbReference>
<feature type="domain" description="IPT/TIG" evidence="4">
    <location>
        <begin position="144"/>
        <end position="230"/>
    </location>
</feature>
<feature type="domain" description="IPT/TIG" evidence="4">
    <location>
        <begin position="1722"/>
        <end position="1804"/>
    </location>
</feature>
<feature type="compositionally biased region" description="Basic and acidic residues" evidence="2">
    <location>
        <begin position="4267"/>
        <end position="4289"/>
    </location>
</feature>
<dbReference type="SUPFAM" id="SSF81296">
    <property type="entry name" value="E set domains"/>
    <property type="match status" value="22"/>
</dbReference>
<feature type="domain" description="IPT/TIG" evidence="4">
    <location>
        <begin position="1113"/>
        <end position="1198"/>
    </location>
</feature>
<keyword evidence="3" id="KW-0812">Transmembrane</keyword>
<feature type="transmembrane region" description="Helical" evidence="3">
    <location>
        <begin position="3986"/>
        <end position="4013"/>
    </location>
</feature>
<dbReference type="InterPro" id="IPR052387">
    <property type="entry name" value="Fibrocystin"/>
</dbReference>
<feature type="transmembrane region" description="Helical" evidence="3">
    <location>
        <begin position="4168"/>
        <end position="4186"/>
    </location>
</feature>
<feature type="domain" description="IPT/TIG" evidence="4">
    <location>
        <begin position="234"/>
        <end position="317"/>
    </location>
</feature>
<feature type="domain" description="IPT/TIG" evidence="4">
    <location>
        <begin position="1374"/>
        <end position="1456"/>
    </location>
</feature>
<keyword evidence="7" id="KW-1185">Reference proteome</keyword>
<dbReference type="PANTHER" id="PTHR46769:SF2">
    <property type="entry name" value="FIBROCYSTIN-L ISOFORM 2 PRECURSOR-RELATED"/>
    <property type="match status" value="1"/>
</dbReference>
<dbReference type="Gene3D" id="2.60.40.10">
    <property type="entry name" value="Immunoglobulins"/>
    <property type="match status" value="26"/>
</dbReference>
<feature type="transmembrane region" description="Helical" evidence="3">
    <location>
        <begin position="4455"/>
        <end position="4477"/>
    </location>
</feature>
<sequence length="4831" mass="527786">MATLRCKFGSKFVDAMITSNTTIVCYTPDSNNLGNVSVKLVPEYLFRQAPLITFEYMPRPQLQSAFPINGMPGTDVVFTGYTIPYLSTLLCQFDSILVTATYVNDTMVVCTAPVHAAGPVSISVLVDPQNSIPGWNATFTYITPPTIATFSPLQIFENKAVIIDVQGFNFIPNLQCQVNADGQVVQILVAKYVSPTLVQCGLEGVTISNSLSLSIFAQSAIINTQNLTLLPALTPEQWTLNPTLGTMTGGYSVHVMGSNFPMQQLTCWFGDKKTPGYVLSTEMVQCIVPASSTVSMPQLSLQFGGTIFHTLLTFTYLPRPVVTSTSPSMILANTPTLIDIHGHRYDIRSTFQCQFNVSTVAAIVLSTSMLQCEVPLFGEGSVEFQVMVDLIVLWSSSLALVPPPVIVPQSQYFGWQGTHVDLQGYNLKPITHCKFGVNSTVLAELQSSTSVRCPVPINPTTYSNTTITLFVQSSAITFPALSFAYIPPMAIDSVSSGASQTLLVRGQFYGAKNNILCTFGLAGNTTGVVVNTSLLSCPIPSAVDYATVSFVVYWNGIDPVPSVPLTYSYSRPINITKLQPNRGYLQGATTVRVYGIPVVSGTITCLFGSQFSTSSYETTTQSLLCVTPPVYFESDVQFALVVNQTSVPTSLVFSYTRPPVIESIAYTWSSQVVRLNVRLRDPIQLNETVWLQANVGPTCLAQVVNTTSLLCTLSPIQESELDLMVSVNGIDFVSIPYHLTLARQPVQVFQIAPSFGVAPSTEKILVYGDGFDICNQQQNNISCHCKFGNKTAAAVYISTTALSCITPQLIQAANFALVVNDTTVPTDPIQFDIIRSEIPLKSIAPLSGLTRGGSVINVLGEELDQRLGCWFDSKVFVSATILNASLLQCTTPPWRNASIVSIAIVSTLNRQIISPLLVNFSYVVPPIVTQVTPQVIADFSNHAITLTLQQPLFVGDGASWSCQFISSTGNLTSPASWNVENSTISCVTPRMNASVVPLHLILNGVDNVWTGWTLTVIPSNTLASIQPSLVAFDTAVPVVITTLYPLPLHASFDCVFHDTVNGTSHIQSAQMFTSNAVTCTTPTFTQYGDATVSLWMENQIYSSNSLRVQVYARPTGTSLIPSSGPATGNSSVRILGHQYIQSAALMCRFGAMSTNFARYISPAEIQCVVPPSVPGTVNVSVSFNGLYFEPLALMYTYLPAWRIRTVNPNNGPLTGGTLVNVTGVGFNATLGPLACVFGNISVAAQVVTNERVFCTSPPVVSPTVVSVSLVADGQLLLAQMGQAFSFLQVMTIQAAEPISGIELMPMDINIFGMHFARTIQCRFNRTTTGGVVFVSPYQIKCQIQAGMAHNNVELDVSNNGVEFIHVASLAFYPPLVAEVITPMNGPVTGGTAITLSGANMHLAQLCRFDNILMPVHPIRRDAIQCTTPPHAAGPIKVELSGNRHDFTPSDAVFVYQNVPQVLLILPLQGQPDTLLTLQGTSFTAPASCRFNLILVDAQVLSPTKLVCIVPPLVLPVVNGLVQTKVAVEVSLNQGQDFSSNKVQFEYVLPFHIRRVAPVFGPESGGTNVRLVGRGFQQSKLYNCLFDTSVVPAVYISPFELQCTTPLHRPGTVALSLVDELNNMFPTTFTFEFTLTITLLSVAPPVVGTGGGTQIWIHGLQLRYASSMVCYFDSIIVPAVFYNSSMVSCLTPQHHRASIVTLGLSVNGVDMEQSTLTLSFVHAPVIATISKKDGISPVGDNVTLVGRHFAVDTQCWVGGIQTLAKVISDTLMTCTTPPQSLFPQTSLQLFSSGTIGSNVVALAYVLPSIIRYVVPPFGRTNGGTPLRILGQNFNRSLHLNCVFMSLNNATTLYTQATFVSPYELNCLSPTMAAPQPLQLAIFQDNESTTVFGGHYRAVPSLQIYNVTPTSALHRGGKLVSVQGAHFIQSSALRCAFGSLLVPASFINSSLLTCVTPAHAPTSVPFGVSNNNQDIESSEVTFTFQRPLYVNSIQPTHGPTSGNTTVQLGGSGFGPSLTCWFGSIASLAVVLSNTSAACLAPPSPFAWKTTTVSLGVSVDGQDPKVFVDYTYMVLNQVDTIAPSQAFTVGGTTVTVETLRASQNVSCVFASVHVFASTIAPTTFACVSPVAAVGVVNLTIFESNQLIGTVPFGFLPSPFVVHVAPTQVALAGSNDIDIVGLHMDTVTQCLIGSISVTAFVDDTSVHCATPPQSSPGAYPLLLASPFGQIDTMLTIQYVAPAPASPIGENELIRPILLGVTPTTVDSSGGTLLRLRGSNFRNTHLLACQFGSVSVPATFHSSTFVTCIAPRHVPASVVVEVTSDGLTFSLSGSTITVVYDIVVTQLAPTYGTLHGGTLVTIQGERFLPNQKHLVCRFGPAIVAATFISSTVIQCLTPPQEDTAANAVLVHASNNNVSFPIHGMYFTYAAPPHVTSIWPLSGMQAGKTVVTVRGFHFTPYSVVCVWNRTAFVPAVVISSTLLRCTTPPTLPLGALTLQLTTNQQEMSTPVPFLVVPNIVLASITPSVGPALSGHTRVQVVGSGFQNQVELGCRFGAQIVPAKFVNATLIRCDAPSHAIGAVLFQVTSNGVDQALMNLSFAFLAEMEVRVITPLKALVTGQLPVFVNGVNFVNSSALACRFGDLVASATYVSPGFLVCIAPSRVGNLLAPLGLVPFDVTNNGVDYTASGILFEYIDACPPTRFCPKHDIVPVPNGTSVANDGRNFSLCPPTTFQPRAGQPVCLPCPVGFFCPDFGLSKPILCRAGFVCDRQGLRSPESMCPAGHYCLPGTKTLNLADYQSRPEYATNTETGITTFLVSSRPWSYIPRVAPATGSRRIEHPPDWVDPLCRVRQCASSTMLLLPERPFVCPLGMYCRSGASTSVPLPKNFSSPQPCFPGFFCPRGSTTPEGQGPCPTGYYCPTTTDAIPCPCGTYCPGVGNLKPLNCYPGTYQPQSTQSACVLCPVGSICPSYNTTVPTLCPEGFVCASLGLSVPVVMCPSGFFCSTGTWTSDPSALTPRRPFPCSTGSFCLGGVQHDLVIDWLPVAPDGATATQTCTEGAFCPPGTVASTLCYPGHYCPPGTQWPLDVPRGTFAQFEGSIAPTACFPGTFSTFVASTQCRVCPAGYTCPGYGVYIPAICPAGTYRSIADSVTCKLCPEGTWSPDTGVADLSYCQPCPAGRVCGFQGMNNLTQSIFCPSGYICGEATTRDMQYFHLCPAGYFCGIETTQNDQYAHDCGDGNVCYRGTKNTEATRFNCPEGSFCPRGTSDSSVKEVQCPIGTTSLAVSNELTDCSILPVAICDKDADTSYYPVFTYEFQGEPRHYNSLTSIGRTGEIQVLKKILPVNLSASAAPWVNNTLDVVRACPNVVPSTGGTLVTVIGRNFLPTHRLTCEFQVLGGDLVFESVPATYVNTTRVTCRTPPFGFDQSGATEADVVVFVTNYGIHRSATAAEIKYSSHPIILFMECGYNDAEEGIRPSEHGWFPLRAFSQAFLSFDFRALPPDMVFDEHFKLGLYVSPSACQNEQCDARGNLMPLGKDTEHSPCKQPYALPSWITSTAFNQHEIINLTVFALEDMIIKPEVHITYGLFLAAEDFFVNTTQVDITSPTRANVTEGLVANTRPLAPVISFEEELVPREYIFVAIYLNAYSLVTSYPLNLPPRFDQFERGRVLLMANVSEESEQPNIMDPPPTLPLNYWKMPYDTLDTTIDTIKKYRETFQGLSSDESAYAMNQVILPYMPFFSHCLTYDSYIPIWDLFENPACDLPGYDVEDRNWWRRAWPAIPNQDDIRPVGPLDILDTPVADYCIREIKCNYEEDLSTVDVNTRWYEAKDGAHLFDLMEEPITFADYAKGGALYNELLDAANSDIFVPVTVNREAAAEIEGGCLLQCYPRKIKLVVDYFQVTKQVKRIIAAKLEFLEFDKDPTKTDYTLEVEYAPLDYVGLVVAFAFDLQVFLAIFVVMGLVATTLAAIFWVITRLTTRIREPPKLRYFSYLALLAPPPTIGIFLGSIPCFSVVGIFYLFLNGDVVKHHTTFGSNPWSPWGDDFWFTDNIKSHYMALELDPTMVATMRHGRTGLCFFLMGMYLLYHGTMIFIPKTISISERAAEEKNDDEETTWHPTPWRRANVIFTMLLVSLFLVVVIEYSFWVDFGPHLIYTQFSYELVIPTLVVVMNNAVGDSLLIAPMLCTINVIFATIIMAAPDFLGFLIATFTAFGLLLIRRVYKKPTFWATVHFLKQVVAAAKFAGKATAKLIKFYVGKKPKKRPVKAEGDAADEEDESKKKEEEEKKKKEEDEARKRKEEDEEATVEPLIDYAMDYTMETLSFFFQPIVILLLMIFREETTMSDNWNIKHQDLEYYCFFFALFIPFQLCADVFILHVIELFRGWKMYDYFVYCRYRFIQREQRWKGMEHNLDECIEEGLRHLDQMCFSSQYYFMCSIQTWGMICFILSVEIMLRSNYNMFGDPAAIYLVPFMLAVCVFVHNGCTYLAKRLELYKLRHENTAWHNQPDDDEGVPNWEELERIKGASHEAFLMNQRLTSETFRFKFLNYNRAWIVQQLPNILTPRTLRRARPYLITQFSKILSSLNTNVSDDDDDDDGKPRFGPVSLNAPSRDLIRLWLAKARRRLRLRQAVQPLINAARKVECESCLSRRQLQVEMVIPIEVMGDKFERSFPSDEFDVAEWKKYFAQHQKFKTLCLSCLAKQKIESRVPLGANGDGADDLEAAATLGFGAVYLNAASRALMLKWYRLGQDRVFGKTGKRRAVANVSDDDDEAATRGAAWANQPVRLNAASTAIALKWMVSARLNIKAKNQGKKIQPLEAAAKPKRKKPPTKDAMKAQRTKRK</sequence>
<feature type="transmembrane region" description="Helical" evidence="3">
    <location>
        <begin position="4192"/>
        <end position="4208"/>
    </location>
</feature>
<keyword evidence="3" id="KW-0472">Membrane</keyword>
<feature type="domain" description="IPT/TIG" evidence="4">
    <location>
        <begin position="1899"/>
        <end position="1983"/>
    </location>
</feature>
<organism evidence="6 7">
    <name type="scientific">Aphanomyces stellatus</name>
    <dbReference type="NCBI Taxonomy" id="120398"/>
    <lineage>
        <taxon>Eukaryota</taxon>
        <taxon>Sar</taxon>
        <taxon>Stramenopiles</taxon>
        <taxon>Oomycota</taxon>
        <taxon>Saprolegniomycetes</taxon>
        <taxon>Saprolegniales</taxon>
        <taxon>Verrucalvaceae</taxon>
        <taxon>Aphanomyces</taxon>
    </lineage>
</organism>
<dbReference type="InterPro" id="IPR013783">
    <property type="entry name" value="Ig-like_fold"/>
</dbReference>
<feature type="domain" description="IPT/TIG" evidence="4">
    <location>
        <begin position="1549"/>
        <end position="1631"/>
    </location>
</feature>
<dbReference type="PANTHER" id="PTHR46769">
    <property type="entry name" value="POLYCYSTIC KIDNEY AND HEPATIC DISEASE 1 (AUTOSOMAL RECESSIVE)-LIKE 1"/>
    <property type="match status" value="1"/>
</dbReference>
<accession>A0A485LGB5</accession>
<feature type="transmembrane region" description="Helical" evidence="3">
    <location>
        <begin position="4346"/>
        <end position="4368"/>
    </location>
</feature>
<evidence type="ECO:0000256" key="2">
    <source>
        <dbReference type="SAM" id="MobiDB-lite"/>
    </source>
</evidence>
<dbReference type="SMART" id="SM00429">
    <property type="entry name" value="IPT"/>
    <property type="match status" value="18"/>
</dbReference>
<feature type="transmembrane region" description="Helical" evidence="3">
    <location>
        <begin position="3943"/>
        <end position="3965"/>
    </location>
</feature>
<feature type="domain" description="IPT/TIG" evidence="4">
    <location>
        <begin position="1633"/>
        <end position="1720"/>
    </location>
</feature>
<feature type="domain" description="IPT/TIG" evidence="4">
    <location>
        <begin position="1200"/>
        <end position="1287"/>
    </location>
</feature>
<evidence type="ECO:0000313" key="7">
    <source>
        <dbReference type="Proteomes" id="UP000332933"/>
    </source>
</evidence>
<feature type="domain" description="IPT/TIG" evidence="4">
    <location>
        <begin position="3350"/>
        <end position="3441"/>
    </location>
</feature>
<feature type="transmembrane region" description="Helical" evidence="3">
    <location>
        <begin position="4421"/>
        <end position="4443"/>
    </location>
</feature>
<evidence type="ECO:0000256" key="3">
    <source>
        <dbReference type="SAM" id="Phobius"/>
    </source>
</evidence>
<feature type="transmembrane region" description="Helical" evidence="3">
    <location>
        <begin position="4116"/>
        <end position="4136"/>
    </location>
</feature>
<dbReference type="Pfam" id="PF01833">
    <property type="entry name" value="TIG"/>
    <property type="match status" value="20"/>
</dbReference>
<dbReference type="EMBL" id="VJMH01006954">
    <property type="protein sequence ID" value="KAF0687226.1"/>
    <property type="molecule type" value="Genomic_DNA"/>
</dbReference>
<proteinExistence type="predicted"/>
<feature type="domain" description="IPT/TIG" evidence="4">
    <location>
        <begin position="2250"/>
        <end position="2332"/>
    </location>
</feature>
<dbReference type="InterPro" id="IPR002909">
    <property type="entry name" value="IPT_dom"/>
</dbReference>
<feature type="domain" description="IPT/TIG" evidence="4">
    <location>
        <begin position="1458"/>
        <end position="1547"/>
    </location>
</feature>
<reference evidence="5" key="2">
    <citation type="submission" date="2019-06" db="EMBL/GenBank/DDBJ databases">
        <title>Genomics analysis of Aphanomyces spp. identifies a new class of oomycete effector associated with host adaptation.</title>
        <authorList>
            <person name="Gaulin E."/>
        </authorList>
    </citation>
    <scope>NUCLEOTIDE SEQUENCE</scope>
    <source>
        <strain evidence="5">CBS 578.67</strain>
    </source>
</reference>
<feature type="domain" description="IPT/TIG" evidence="4">
    <location>
        <begin position="840"/>
        <end position="923"/>
    </location>
</feature>
<dbReference type="OrthoDB" id="439917at2759"/>
<protein>
    <submittedName>
        <fullName evidence="6">Aste57867_20988 protein</fullName>
    </submittedName>
</protein>
<name>A0A485LGB5_9STRA</name>
<dbReference type="CDD" id="cd00603">
    <property type="entry name" value="IPT_PCSR"/>
    <property type="match status" value="3"/>
</dbReference>
<dbReference type="SMART" id="SM01411">
    <property type="entry name" value="Ephrin_rec_like"/>
    <property type="match status" value="5"/>
</dbReference>
<dbReference type="SUPFAM" id="SSF57184">
    <property type="entry name" value="Growth factor receptor domain"/>
    <property type="match status" value="1"/>
</dbReference>
<feature type="domain" description="IPT/TIG" evidence="4">
    <location>
        <begin position="2336"/>
        <end position="2424"/>
    </location>
</feature>
<reference evidence="6 7" key="1">
    <citation type="submission" date="2019-03" db="EMBL/GenBank/DDBJ databases">
        <authorList>
            <person name="Gaulin E."/>
            <person name="Dumas B."/>
        </authorList>
    </citation>
    <scope>NUCLEOTIDE SEQUENCE [LARGE SCALE GENOMIC DNA]</scope>
    <source>
        <strain evidence="6">CBS 568.67</strain>
    </source>
</reference>
<evidence type="ECO:0000259" key="4">
    <source>
        <dbReference type="SMART" id="SM00429"/>
    </source>
</evidence>
<feature type="domain" description="IPT/TIG" evidence="4">
    <location>
        <begin position="1985"/>
        <end position="2070"/>
    </location>
</feature>
<gene>
    <name evidence="6" type="primary">Aste57867_20988</name>
    <name evidence="5" type="ORF">As57867_020920</name>
    <name evidence="6" type="ORF">ASTE57867_20988</name>
</gene>
<keyword evidence="1" id="KW-0732">Signal</keyword>
<evidence type="ECO:0000313" key="6">
    <source>
        <dbReference type="EMBL" id="VFT97663.1"/>
    </source>
</evidence>
<feature type="region of interest" description="Disordered" evidence="2">
    <location>
        <begin position="4256"/>
        <end position="4290"/>
    </location>
</feature>
<feature type="transmembrane region" description="Helical" evidence="3">
    <location>
        <begin position="4306"/>
        <end position="4326"/>
    </location>
</feature>
<feature type="domain" description="IPT/TIG" evidence="4">
    <location>
        <begin position="2426"/>
        <end position="2510"/>
    </location>
</feature>
<dbReference type="CDD" id="cd00102">
    <property type="entry name" value="IPT"/>
    <property type="match status" value="8"/>
</dbReference>
<feature type="domain" description="IPT/TIG" evidence="4">
    <location>
        <begin position="319"/>
        <end position="401"/>
    </location>
</feature>
<evidence type="ECO:0000256" key="1">
    <source>
        <dbReference type="ARBA" id="ARBA00022729"/>
    </source>
</evidence>
<feature type="transmembrane region" description="Helical" evidence="3">
    <location>
        <begin position="4063"/>
        <end position="4084"/>
    </location>
</feature>
<dbReference type="Proteomes" id="UP000332933">
    <property type="component" value="Unassembled WGS sequence"/>
</dbReference>
<feature type="region of interest" description="Disordered" evidence="2">
    <location>
        <begin position="4799"/>
        <end position="4831"/>
    </location>
</feature>
<dbReference type="EMBL" id="CAADRA010006980">
    <property type="protein sequence ID" value="VFT97663.1"/>
    <property type="molecule type" value="Genomic_DNA"/>
</dbReference>
<dbReference type="InterPro" id="IPR014756">
    <property type="entry name" value="Ig_E-set"/>
</dbReference>